<organism evidence="1 2">
    <name type="scientific">Paenibacillus mucilaginosus (strain KNP414)</name>
    <dbReference type="NCBI Taxonomy" id="1036673"/>
    <lineage>
        <taxon>Bacteria</taxon>
        <taxon>Bacillati</taxon>
        <taxon>Bacillota</taxon>
        <taxon>Bacilli</taxon>
        <taxon>Bacillales</taxon>
        <taxon>Paenibacillaceae</taxon>
        <taxon>Paenibacillus</taxon>
    </lineage>
</organism>
<name>F8F5Z7_PAEMK</name>
<protein>
    <submittedName>
        <fullName evidence="1">Uncharacterized protein</fullName>
    </submittedName>
</protein>
<reference evidence="1 2" key="2">
    <citation type="journal article" date="2013" name="Genome Announc.">
        <title>Genome Sequence of Growth-Improving Paenibacillus mucilaginosus Strain KNP414.</title>
        <authorList>
            <person name="Lu J.J."/>
            <person name="Wang J.F."/>
            <person name="Hu X.F."/>
        </authorList>
    </citation>
    <scope>NUCLEOTIDE SEQUENCE [LARGE SCALE GENOMIC DNA]</scope>
    <source>
        <strain evidence="1 2">KNP414</strain>
    </source>
</reference>
<sequence>MKNLLARDQSVYSMKEIRFSTTDSEKDFVQSGMLMKWCGL</sequence>
<dbReference type="PATRIC" id="fig|1036673.3.peg.3061"/>
<evidence type="ECO:0000313" key="1">
    <source>
        <dbReference type="EMBL" id="AEI41885.1"/>
    </source>
</evidence>
<gene>
    <name evidence="1" type="ordered locus">KNP414_03327</name>
</gene>
<dbReference type="AlphaFoldDB" id="F8F5Z7"/>
<proteinExistence type="predicted"/>
<dbReference type="EMBL" id="CP002869">
    <property type="protein sequence ID" value="AEI41885.1"/>
    <property type="molecule type" value="Genomic_DNA"/>
</dbReference>
<dbReference type="HOGENOM" id="CLU_3293474_0_0_9"/>
<accession>F8F5Z7</accession>
<dbReference type="KEGG" id="pms:KNP414_03327"/>
<dbReference type="Proteomes" id="UP000006620">
    <property type="component" value="Chromosome"/>
</dbReference>
<reference evidence="2" key="1">
    <citation type="submission" date="2011-06" db="EMBL/GenBank/DDBJ databases">
        <title>Complete genome sequence of Paenibacillus mucilaginosus KNP414.</title>
        <authorList>
            <person name="Wang J."/>
            <person name="Hu S."/>
            <person name="Hu X."/>
            <person name="Zhang B."/>
            <person name="Dong D."/>
            <person name="Zhang S."/>
            <person name="Zhao K."/>
            <person name="Wu D."/>
        </authorList>
    </citation>
    <scope>NUCLEOTIDE SEQUENCE [LARGE SCALE GENOMIC DNA]</scope>
    <source>
        <strain evidence="2">KNP414</strain>
    </source>
</reference>
<evidence type="ECO:0000313" key="2">
    <source>
        <dbReference type="Proteomes" id="UP000006620"/>
    </source>
</evidence>